<dbReference type="EMBL" id="DF196784">
    <property type="protein sequence ID" value="GAC75822.1"/>
    <property type="molecule type" value="Genomic_DNA"/>
</dbReference>
<gene>
    <name evidence="2" type="ORF">PANT_18d00085</name>
</gene>
<feature type="compositionally biased region" description="Basic and acidic residues" evidence="1">
    <location>
        <begin position="48"/>
        <end position="58"/>
    </location>
</feature>
<evidence type="ECO:0000256" key="1">
    <source>
        <dbReference type="SAM" id="MobiDB-lite"/>
    </source>
</evidence>
<protein>
    <submittedName>
        <fullName evidence="2">Uncharacterized protein</fullName>
    </submittedName>
</protein>
<evidence type="ECO:0000313" key="2">
    <source>
        <dbReference type="EMBL" id="GAC75822.1"/>
    </source>
</evidence>
<proteinExistence type="predicted"/>
<accession>M9MH59</accession>
<dbReference type="AlphaFoldDB" id="M9MH59"/>
<dbReference type="Proteomes" id="UP000011976">
    <property type="component" value="Unassembled WGS sequence"/>
</dbReference>
<organism evidence="2 3">
    <name type="scientific">Pseudozyma antarctica (strain T-34)</name>
    <name type="common">Yeast</name>
    <name type="synonym">Candida antarctica</name>
    <dbReference type="NCBI Taxonomy" id="1151754"/>
    <lineage>
        <taxon>Eukaryota</taxon>
        <taxon>Fungi</taxon>
        <taxon>Dikarya</taxon>
        <taxon>Basidiomycota</taxon>
        <taxon>Ustilaginomycotina</taxon>
        <taxon>Ustilaginomycetes</taxon>
        <taxon>Ustilaginales</taxon>
        <taxon>Ustilaginaceae</taxon>
        <taxon>Moesziomyces</taxon>
    </lineage>
</organism>
<sequence>MLLRLRIDTSGLLEAVAKKWDACARGLPTTLRLVRRSMPTMGGARASPKSDVDDEARARPSGWIALSFQE</sequence>
<name>M9MH59_PSEA3</name>
<reference evidence="3" key="1">
    <citation type="journal article" date="2013" name="Genome Announc.">
        <title>Genome sequence of the basidiomycetous yeast Pseudozyma antarctica T-34, a producer of the glycolipid biosurfactants mannosylerythritol lipids.</title>
        <authorList>
            <person name="Morita T."/>
            <person name="Koike H."/>
            <person name="Koyama Y."/>
            <person name="Hagiwara H."/>
            <person name="Ito E."/>
            <person name="Fukuoka T."/>
            <person name="Imura T."/>
            <person name="Machida M."/>
            <person name="Kitamoto D."/>
        </authorList>
    </citation>
    <scope>NUCLEOTIDE SEQUENCE [LARGE SCALE GENOMIC DNA]</scope>
    <source>
        <strain evidence="3">T-34</strain>
    </source>
</reference>
<evidence type="ECO:0000313" key="3">
    <source>
        <dbReference type="Proteomes" id="UP000011976"/>
    </source>
</evidence>
<feature type="region of interest" description="Disordered" evidence="1">
    <location>
        <begin position="38"/>
        <end position="58"/>
    </location>
</feature>